<dbReference type="EC" id="2.4.1.255" evidence="3"/>
<proteinExistence type="inferred from homology"/>
<keyword evidence="5 11" id="KW-0808">Transferase</keyword>
<feature type="compositionally biased region" description="Low complexity" evidence="9">
    <location>
        <begin position="224"/>
        <end position="239"/>
    </location>
</feature>
<dbReference type="SMART" id="SM00028">
    <property type="entry name" value="TPR"/>
    <property type="match status" value="5"/>
</dbReference>
<keyword evidence="4" id="KW-0328">Glycosyltransferase</keyword>
<feature type="repeat" description="TPR" evidence="8">
    <location>
        <begin position="1043"/>
        <end position="1076"/>
    </location>
</feature>
<reference evidence="11" key="1">
    <citation type="journal article" date="2020" name="Stud. Mycol.">
        <title>101 Dothideomycetes genomes: a test case for predicting lifestyles and emergence of pathogens.</title>
        <authorList>
            <person name="Haridas S."/>
            <person name="Albert R."/>
            <person name="Binder M."/>
            <person name="Bloem J."/>
            <person name="Labutti K."/>
            <person name="Salamov A."/>
            <person name="Andreopoulos B."/>
            <person name="Baker S."/>
            <person name="Barry K."/>
            <person name="Bills G."/>
            <person name="Bluhm B."/>
            <person name="Cannon C."/>
            <person name="Castanera R."/>
            <person name="Culley D."/>
            <person name="Daum C."/>
            <person name="Ezra D."/>
            <person name="Gonzalez J."/>
            <person name="Henrissat B."/>
            <person name="Kuo A."/>
            <person name="Liang C."/>
            <person name="Lipzen A."/>
            <person name="Lutzoni F."/>
            <person name="Magnuson J."/>
            <person name="Mondo S."/>
            <person name="Nolan M."/>
            <person name="Ohm R."/>
            <person name="Pangilinan J."/>
            <person name="Park H.-J."/>
            <person name="Ramirez L."/>
            <person name="Alfaro M."/>
            <person name="Sun H."/>
            <person name="Tritt A."/>
            <person name="Yoshinaga Y."/>
            <person name="Zwiers L.-H."/>
            <person name="Turgeon B."/>
            <person name="Goodwin S."/>
            <person name="Spatafora J."/>
            <person name="Crous P."/>
            <person name="Grigoriev I."/>
        </authorList>
    </citation>
    <scope>NUCLEOTIDE SEQUENCE</scope>
    <source>
        <strain evidence="11">Tuck. ex Michener</strain>
    </source>
</reference>
<evidence type="ECO:0000313" key="12">
    <source>
        <dbReference type="Proteomes" id="UP000800092"/>
    </source>
</evidence>
<protein>
    <recommendedName>
        <fullName evidence="3">protein O-GlcNAc transferase</fullName>
        <ecNumber evidence="3">2.4.1.255</ecNumber>
    </recommendedName>
</protein>
<feature type="region of interest" description="Disordered" evidence="9">
    <location>
        <begin position="369"/>
        <end position="391"/>
    </location>
</feature>
<feature type="repeat" description="TPR" evidence="8">
    <location>
        <begin position="1009"/>
        <end position="1042"/>
    </location>
</feature>
<evidence type="ECO:0000256" key="6">
    <source>
        <dbReference type="ARBA" id="ARBA00022737"/>
    </source>
</evidence>
<dbReference type="FunFam" id="1.25.40.10:FF:000552">
    <property type="entry name" value="UDP-N-acetylglucosaminyltransferase (AFU_orthologue AFUA_1G03380)"/>
    <property type="match status" value="1"/>
</dbReference>
<keyword evidence="6" id="KW-0677">Repeat</keyword>
<dbReference type="Pfam" id="PF13432">
    <property type="entry name" value="TPR_16"/>
    <property type="match status" value="1"/>
</dbReference>
<dbReference type="InterPro" id="IPR011990">
    <property type="entry name" value="TPR-like_helical_dom_sf"/>
</dbReference>
<evidence type="ECO:0000256" key="9">
    <source>
        <dbReference type="SAM" id="MobiDB-lite"/>
    </source>
</evidence>
<dbReference type="OrthoDB" id="421121at2759"/>
<evidence type="ECO:0000256" key="1">
    <source>
        <dbReference type="ARBA" id="ARBA00004922"/>
    </source>
</evidence>
<evidence type="ECO:0000256" key="7">
    <source>
        <dbReference type="ARBA" id="ARBA00022803"/>
    </source>
</evidence>
<evidence type="ECO:0000256" key="5">
    <source>
        <dbReference type="ARBA" id="ARBA00022679"/>
    </source>
</evidence>
<dbReference type="InterPro" id="IPR029489">
    <property type="entry name" value="OGT/SEC/SPY_C"/>
</dbReference>
<dbReference type="Gene3D" id="1.25.40.10">
    <property type="entry name" value="Tetratricopeptide repeat domain"/>
    <property type="match status" value="3"/>
</dbReference>
<feature type="region of interest" description="Disordered" evidence="9">
    <location>
        <begin position="224"/>
        <end position="244"/>
    </location>
</feature>
<dbReference type="Pfam" id="PF13844">
    <property type="entry name" value="Glyco_transf_41"/>
    <property type="match status" value="2"/>
</dbReference>
<evidence type="ECO:0000259" key="10">
    <source>
        <dbReference type="Pfam" id="PF13844"/>
    </source>
</evidence>
<dbReference type="PROSITE" id="PS50005">
    <property type="entry name" value="TPR"/>
    <property type="match status" value="3"/>
</dbReference>
<keyword evidence="7 8" id="KW-0802">TPR repeat</keyword>
<evidence type="ECO:0000256" key="3">
    <source>
        <dbReference type="ARBA" id="ARBA00011970"/>
    </source>
</evidence>
<organism evidence="11 12">
    <name type="scientific">Viridothelium virens</name>
    <name type="common">Speckled blister lichen</name>
    <name type="synonym">Trypethelium virens</name>
    <dbReference type="NCBI Taxonomy" id="1048519"/>
    <lineage>
        <taxon>Eukaryota</taxon>
        <taxon>Fungi</taxon>
        <taxon>Dikarya</taxon>
        <taxon>Ascomycota</taxon>
        <taxon>Pezizomycotina</taxon>
        <taxon>Dothideomycetes</taxon>
        <taxon>Dothideomycetes incertae sedis</taxon>
        <taxon>Trypetheliales</taxon>
        <taxon>Trypetheliaceae</taxon>
        <taxon>Viridothelium</taxon>
    </lineage>
</organism>
<dbReference type="Gene3D" id="3.40.50.11380">
    <property type="match status" value="1"/>
</dbReference>
<gene>
    <name evidence="11" type="ORF">EV356DRAFT_534475</name>
</gene>
<dbReference type="GO" id="GO:0006493">
    <property type="term" value="P:protein O-linked glycosylation"/>
    <property type="evidence" value="ECO:0007669"/>
    <property type="project" value="TreeGrafter"/>
</dbReference>
<evidence type="ECO:0000313" key="11">
    <source>
        <dbReference type="EMBL" id="KAF2232544.1"/>
    </source>
</evidence>
<dbReference type="FunFam" id="3.40.50.2000:FF:000110">
    <property type="entry name" value="UDP-N-acetylglucosaminyltransferase protein"/>
    <property type="match status" value="1"/>
</dbReference>
<dbReference type="SUPFAM" id="SSF48452">
    <property type="entry name" value="TPR-like"/>
    <property type="match status" value="1"/>
</dbReference>
<evidence type="ECO:0000256" key="2">
    <source>
        <dbReference type="ARBA" id="ARBA00005386"/>
    </source>
</evidence>
<dbReference type="PANTHER" id="PTHR44998">
    <property type="match status" value="1"/>
</dbReference>
<dbReference type="GO" id="GO:0097363">
    <property type="term" value="F:protein O-acetylglucosaminyltransferase activity"/>
    <property type="evidence" value="ECO:0007669"/>
    <property type="project" value="UniProtKB-EC"/>
</dbReference>
<feature type="compositionally biased region" description="Low complexity" evidence="9">
    <location>
        <begin position="377"/>
        <end position="387"/>
    </location>
</feature>
<dbReference type="Gene3D" id="3.40.50.2000">
    <property type="entry name" value="Glycogen Phosphorylase B"/>
    <property type="match status" value="1"/>
</dbReference>
<name>A0A6A6H364_VIRVR</name>
<feature type="repeat" description="TPR" evidence="8">
    <location>
        <begin position="644"/>
        <end position="677"/>
    </location>
</feature>
<evidence type="ECO:0000256" key="4">
    <source>
        <dbReference type="ARBA" id="ARBA00022676"/>
    </source>
</evidence>
<dbReference type="Proteomes" id="UP000800092">
    <property type="component" value="Unassembled WGS sequence"/>
</dbReference>
<dbReference type="InterPro" id="IPR019734">
    <property type="entry name" value="TPR_rpt"/>
</dbReference>
<dbReference type="EMBL" id="ML991814">
    <property type="protein sequence ID" value="KAF2232544.1"/>
    <property type="molecule type" value="Genomic_DNA"/>
</dbReference>
<feature type="domain" description="O-GlcNAc transferase C-terminal" evidence="10">
    <location>
        <begin position="1244"/>
        <end position="1430"/>
    </location>
</feature>
<evidence type="ECO:0000256" key="8">
    <source>
        <dbReference type="PROSITE-ProRule" id="PRU00339"/>
    </source>
</evidence>
<feature type="compositionally biased region" description="Low complexity" evidence="9">
    <location>
        <begin position="476"/>
        <end position="485"/>
    </location>
</feature>
<sequence length="1851" mass="203274">MNALPYYHRPVGTQPHMLGASRTQLTPLQRPLDLGQSRAASQNRIFTNGQQKFPNQTTQQYAYPLQRRNTGEFPIGNANGVSKDSEDLLRRKTPGGILNGAYDGTLAGQDERHASKHILLPASSPGDLGSPMSGVFNSMEQTLPLRSPGVPHGRRQTHSGSWLHQPQQLVNLMPNVGMNISSGQQNNNWAKQQFQQSQIDSMLNQIPMHYPQAFYQQSNQFIPSAMQPSPQTPSSPTVSNDHGPFGPYWPNGTYVPYRPAALRDPRYYPQTRSDWLGQTERGTILQNSGSWDPSVATPGLGSYPRMVNGNQVQTPNTPFEGSALGQAMPQFDPVFTPGPQSYGNQAPLPQQQFARFHQQPSGDYFSAPSGLPHVLPGSSGSSGQSVGHLFDPQGQFPALEVDSLAAKAQYRDEIFSWAQQVYKELIAFLHHTRKANQHNKHGSGSHQPSRPSIYPKPPRHPSQESTPTLHRRPFGRSSSASQASDRQNELGNARSVQPAGIGGPVPGLYHSKSSGWTSDDVNDTIPMCNRRHSYQATPGIGSISLQGSVLPLDKFRTLRRTSGMSIAHAIQNGHGGPLSPYGNSSMPSANAMAALEKVSQLCQESDWKWIPGMLLAGCLAYGLSDHQQAFKLYTQIIDQDPKHVEAISNLAATLLCMDKRQEAEETWLKAIRLRPSYFEAVEHFVGLLCGEQRAKEAVELIDFVESSLRCVKLNESLKTMDRQSEASSTASRSPCISEESDNYYLEFDAEGESPFLASRNLAGTVEPGFGSSGYAISGADNGRMLALIHAKGNMLYALGDNAGAAKAFENAVLIGAGRRFHDIAGLVKYILAVVARDYASHFLGSHVSISATDPILLPPDKALQTARLCFPHNGELPGLKYVSGTIHNGMARKAAIATTSNSLLSLAKIFQDGMNTNSPSTGGPRAASRVREILALYYLSLALQPSPSTANNVGILLASVQQSALVPPSAMAANAANHFHNVPGIVPGSGVALALAYYNYGLNLDNRHAHLYTNLGSLLKDIGQLGAAIKMYEQAVHCDPAFDIALANLANAVKDQGHIADAINYYRRAVEASPDFAEAVCGLANALNSVCSWIGRGGIAEDGGKRDKWHVDPKGMFYDGRVIGTTSSGWLKRVVDIVEKQLREGEDWGKGVLDSGVMEDMVKQLPLSYGLSKFGQEKELMLRTTLLAWSGKKWEGVRIVRLVERATRMISRQWYVDKFVKKKQLPAASYARPQLPAMLTVPTAPTVLPFHTFTCPMSAKQIRLISQRNGLRISCSTLRSPWLPPTVYPPPSFPNPELRVGYVSSDFNNHPLAHLMQSVFGLHNAKRVRAYCYATTQSDRSIHRQQIEHEAPVFHDASSWATERLVNQIVQDGIHILVNLNGYTRGARNEVFAARPAPIQMSFMGFAGTLGAEWCDYLLADDTAVPLDTLRPWRGNVSLDDQTQDGNSSNEQDDWVYGENIIFCRDTFFCCDHRQSAPDSKGKQLNWEEEQGRRWAMRKELFPNLSDDTIILGNFNQLYKIEPTTFRTWLRILSRVPNAILWLLRFPDLGESHLKQTAIAWAGKSVAERIIFTDVAPKATHIARARVCDLFLDTPECNAHTTAADVLWSGTPLLTLPRYGYKMCSRMAASILIGALPKGKEGQKARTELVAGSEDEYEDMAVYLAGTMKYSPRDGAPFRSGGPAAMARRLSSLVSQQRNGHSAASDVPATISSSVQVAVDGMTPRPTAQSMFPPPVMKMTPTTTTGPVKLNPETGKLQQNVGANMPSNGHRQHTMVNVIPPKGAGRLFELRKLLYGARWSSALFDTKRWVRDLEDAYEIAWDRWVEGVGGDIFLKDERRKGGQVKVEELQG</sequence>
<keyword evidence="12" id="KW-1185">Reference proteome</keyword>
<accession>A0A6A6H364</accession>
<dbReference type="PANTHER" id="PTHR44998:SF1">
    <property type="entry name" value="UDP-N-ACETYLGLUCOSAMINE--PEPTIDE N-ACETYLGLUCOSAMINYLTRANSFERASE 110 KDA SUBUNIT"/>
    <property type="match status" value="1"/>
</dbReference>
<dbReference type="FunFam" id="1.25.40.10:FF:000180">
    <property type="entry name" value="Related to UDP-N-acetylglucosaminyltransferase"/>
    <property type="match status" value="1"/>
</dbReference>
<feature type="domain" description="O-GlcNAc transferase C-terminal" evidence="10">
    <location>
        <begin position="1504"/>
        <end position="1670"/>
    </location>
</feature>
<comment type="similarity">
    <text evidence="2">Belongs to the glycosyltransferase 41 family. O-GlcNAc transferase subfamily.</text>
</comment>
<dbReference type="FunFam" id="3.40.50.11380:FF:000004">
    <property type="entry name" value="UDP-N-acetylglucosaminyltransferase (AFU_orthologue AFUA_1G03380)"/>
    <property type="match status" value="1"/>
</dbReference>
<comment type="pathway">
    <text evidence="1">Protein modification; protein glycosylation.</text>
</comment>
<feature type="region of interest" description="Disordered" evidence="9">
    <location>
        <begin position="436"/>
        <end position="515"/>
    </location>
</feature>